<evidence type="ECO:0000256" key="1">
    <source>
        <dbReference type="ARBA" id="ARBA00004413"/>
    </source>
</evidence>
<proteinExistence type="inferred from homology"/>
<evidence type="ECO:0000259" key="10">
    <source>
        <dbReference type="PROSITE" id="PS50893"/>
    </source>
</evidence>
<evidence type="ECO:0000256" key="4">
    <source>
        <dbReference type="ARBA" id="ARBA00022741"/>
    </source>
</evidence>
<dbReference type="Proteomes" id="UP000622552">
    <property type="component" value="Unassembled WGS sequence"/>
</dbReference>
<dbReference type="InterPro" id="IPR003593">
    <property type="entry name" value="AAA+_ATPase"/>
</dbReference>
<evidence type="ECO:0000256" key="5">
    <source>
        <dbReference type="ARBA" id="ARBA00022840"/>
    </source>
</evidence>
<dbReference type="InterPro" id="IPR005894">
    <property type="entry name" value="DrrA"/>
</dbReference>
<dbReference type="GO" id="GO:0043215">
    <property type="term" value="P:daunorubicin transport"/>
    <property type="evidence" value="ECO:0007669"/>
    <property type="project" value="InterPro"/>
</dbReference>
<evidence type="ECO:0000256" key="6">
    <source>
        <dbReference type="ARBA" id="ARBA00022967"/>
    </source>
</evidence>
<comment type="caution">
    <text evidence="11">The sequence shown here is derived from an EMBL/GenBank/DDBJ whole genome shotgun (WGS) entry which is preliminary data.</text>
</comment>
<feature type="domain" description="ABC transporter" evidence="10">
    <location>
        <begin position="5"/>
        <end position="235"/>
    </location>
</feature>
<dbReference type="PANTHER" id="PTHR42711:SF19">
    <property type="entry name" value="DOXORUBICIN RESISTANCE ATP-BINDING PROTEIN DRRA"/>
    <property type="match status" value="1"/>
</dbReference>
<organism evidence="11 12">
    <name type="scientific">Longispora fulva</name>
    <dbReference type="NCBI Taxonomy" id="619741"/>
    <lineage>
        <taxon>Bacteria</taxon>
        <taxon>Bacillati</taxon>
        <taxon>Actinomycetota</taxon>
        <taxon>Actinomycetes</taxon>
        <taxon>Micromonosporales</taxon>
        <taxon>Micromonosporaceae</taxon>
        <taxon>Longispora</taxon>
    </lineage>
</organism>
<dbReference type="InterPro" id="IPR027417">
    <property type="entry name" value="P-loop_NTPase"/>
</dbReference>
<dbReference type="EMBL" id="JADOUF010000001">
    <property type="protein sequence ID" value="MBG6137852.1"/>
    <property type="molecule type" value="Genomic_DNA"/>
</dbReference>
<dbReference type="AlphaFoldDB" id="A0A8J7KXH7"/>
<comment type="subcellular location">
    <subcellularLocation>
        <location evidence="1">Cell membrane</location>
        <topology evidence="1">Peripheral membrane protein</topology>
        <orientation evidence="1">Cytoplasmic side</orientation>
    </subcellularLocation>
</comment>
<keyword evidence="3" id="KW-1003">Cell membrane</keyword>
<accession>A0A8J7KXH7</accession>
<dbReference type="PANTHER" id="PTHR42711">
    <property type="entry name" value="ABC TRANSPORTER ATP-BINDING PROTEIN"/>
    <property type="match status" value="1"/>
</dbReference>
<dbReference type="InterPro" id="IPR017871">
    <property type="entry name" value="ABC_transporter-like_CS"/>
</dbReference>
<dbReference type="InterPro" id="IPR003439">
    <property type="entry name" value="ABC_transporter-like_ATP-bd"/>
</dbReference>
<sequence>MTYAIQAEGLVKRYGETTALAGVDLSVRTGTVLGLLGPNGAGKTTTVRVLATLLRPDAGHATVCGYDVTTQAHQVRQLIGLTGQYASVDETLTGVENLVLIGRLLGLSRADAKGRAQRLLADFRLDEAGGRAAKTYSGGMRRRLDLAASLVGRPRVLYLDEPTTGLDPRSRNEMWDIIRLLVADGTTVLLTTQYLEEADLLADVVAVVDHGRVIAEGTPADLKARTGGQTLEVRPADAAQIPLVLSLMSGVATTAPQVVSGLVTAPVTDPAAMPLVVRRLEDAGVLVSELALRGSSLDEVFLSLTGHRTDSERTLV</sequence>
<dbReference type="FunFam" id="3.40.50.300:FF:000589">
    <property type="entry name" value="ABC transporter, ATP-binding subunit"/>
    <property type="match status" value="1"/>
</dbReference>
<keyword evidence="6" id="KW-1278">Translocase</keyword>
<dbReference type="SMART" id="SM00382">
    <property type="entry name" value="AAA"/>
    <property type="match status" value="1"/>
</dbReference>
<dbReference type="GO" id="GO:1900753">
    <property type="term" value="P:doxorubicin transport"/>
    <property type="evidence" value="ECO:0007669"/>
    <property type="project" value="InterPro"/>
</dbReference>
<dbReference type="PROSITE" id="PS50893">
    <property type="entry name" value="ABC_TRANSPORTER_2"/>
    <property type="match status" value="1"/>
</dbReference>
<dbReference type="GO" id="GO:0005524">
    <property type="term" value="F:ATP binding"/>
    <property type="evidence" value="ECO:0007669"/>
    <property type="project" value="UniProtKB-KW"/>
</dbReference>
<comment type="similarity">
    <text evidence="9">Belongs to the ABC transporter superfamily. Drug exporter-1 (DrugE1) (TC 3.A.1.105) family.</text>
</comment>
<evidence type="ECO:0000313" key="11">
    <source>
        <dbReference type="EMBL" id="MBG6137852.1"/>
    </source>
</evidence>
<dbReference type="Pfam" id="PF00005">
    <property type="entry name" value="ABC_tran"/>
    <property type="match status" value="1"/>
</dbReference>
<evidence type="ECO:0000313" key="12">
    <source>
        <dbReference type="Proteomes" id="UP000622552"/>
    </source>
</evidence>
<keyword evidence="7" id="KW-0472">Membrane</keyword>
<evidence type="ECO:0000256" key="2">
    <source>
        <dbReference type="ARBA" id="ARBA00022448"/>
    </source>
</evidence>
<evidence type="ECO:0000256" key="9">
    <source>
        <dbReference type="ARBA" id="ARBA00049985"/>
    </source>
</evidence>
<name>A0A8J7KXH7_9ACTN</name>
<dbReference type="RefSeq" id="WP_197004671.1">
    <property type="nucleotide sequence ID" value="NZ_BONS01000017.1"/>
</dbReference>
<dbReference type="GO" id="GO:0016887">
    <property type="term" value="F:ATP hydrolysis activity"/>
    <property type="evidence" value="ECO:0007669"/>
    <property type="project" value="InterPro"/>
</dbReference>
<evidence type="ECO:0000256" key="7">
    <source>
        <dbReference type="ARBA" id="ARBA00023136"/>
    </source>
</evidence>
<keyword evidence="5 11" id="KW-0067">ATP-binding</keyword>
<gene>
    <name evidence="11" type="ORF">IW245_004046</name>
</gene>
<keyword evidence="4" id="KW-0547">Nucleotide-binding</keyword>
<protein>
    <submittedName>
        <fullName evidence="11">Oleandomycin transport system ATP-binding protein</fullName>
    </submittedName>
</protein>
<dbReference type="SUPFAM" id="SSF52540">
    <property type="entry name" value="P-loop containing nucleoside triphosphate hydrolases"/>
    <property type="match status" value="1"/>
</dbReference>
<evidence type="ECO:0000256" key="3">
    <source>
        <dbReference type="ARBA" id="ARBA00022475"/>
    </source>
</evidence>
<keyword evidence="12" id="KW-1185">Reference proteome</keyword>
<dbReference type="GO" id="GO:0005886">
    <property type="term" value="C:plasma membrane"/>
    <property type="evidence" value="ECO:0007669"/>
    <property type="project" value="UniProtKB-SubCell"/>
</dbReference>
<keyword evidence="2" id="KW-0813">Transport</keyword>
<dbReference type="InterPro" id="IPR050763">
    <property type="entry name" value="ABC_transporter_ATP-binding"/>
</dbReference>
<keyword evidence="8" id="KW-0046">Antibiotic resistance</keyword>
<dbReference type="PROSITE" id="PS00211">
    <property type="entry name" value="ABC_TRANSPORTER_1"/>
    <property type="match status" value="1"/>
</dbReference>
<dbReference type="Gene3D" id="3.40.50.300">
    <property type="entry name" value="P-loop containing nucleotide triphosphate hydrolases"/>
    <property type="match status" value="1"/>
</dbReference>
<evidence type="ECO:0000256" key="8">
    <source>
        <dbReference type="ARBA" id="ARBA00023251"/>
    </source>
</evidence>
<dbReference type="NCBIfam" id="TIGR01188">
    <property type="entry name" value="drrA"/>
    <property type="match status" value="1"/>
</dbReference>
<reference evidence="11" key="1">
    <citation type="submission" date="2020-11" db="EMBL/GenBank/DDBJ databases">
        <title>Sequencing the genomes of 1000 actinobacteria strains.</title>
        <authorList>
            <person name="Klenk H.-P."/>
        </authorList>
    </citation>
    <scope>NUCLEOTIDE SEQUENCE</scope>
    <source>
        <strain evidence="11">DSM 45356</strain>
    </source>
</reference>
<dbReference type="GO" id="GO:0046677">
    <property type="term" value="P:response to antibiotic"/>
    <property type="evidence" value="ECO:0007669"/>
    <property type="project" value="UniProtKB-KW"/>
</dbReference>